<dbReference type="SUPFAM" id="SSF160996">
    <property type="entry name" value="HI0933 insert domain-like"/>
    <property type="match status" value="1"/>
</dbReference>
<dbReference type="PANTHER" id="PTHR42887">
    <property type="entry name" value="OS12G0638800 PROTEIN"/>
    <property type="match status" value="1"/>
</dbReference>
<keyword evidence="4" id="KW-0732">Signal</keyword>
<name>A0A4V1NRS6_9FIRM</name>
<evidence type="ECO:0000259" key="6">
    <source>
        <dbReference type="Pfam" id="PF22780"/>
    </source>
</evidence>
<dbReference type="Gene3D" id="2.40.30.10">
    <property type="entry name" value="Translation factors"/>
    <property type="match status" value="1"/>
</dbReference>
<evidence type="ECO:0000259" key="5">
    <source>
        <dbReference type="Pfam" id="PF03486"/>
    </source>
</evidence>
<dbReference type="InterPro" id="IPR055178">
    <property type="entry name" value="RsdA/BaiN/AoA(So)-like_dom"/>
</dbReference>
<evidence type="ECO:0000256" key="1">
    <source>
        <dbReference type="ARBA" id="ARBA00001974"/>
    </source>
</evidence>
<dbReference type="PRINTS" id="PR00368">
    <property type="entry name" value="FADPNR"/>
</dbReference>
<gene>
    <name evidence="7" type="ORF">ETP43_05860</name>
</gene>
<organism evidence="7 8">
    <name type="scientific">Blautia faecicola</name>
    <dbReference type="NCBI Taxonomy" id="2509240"/>
    <lineage>
        <taxon>Bacteria</taxon>
        <taxon>Bacillati</taxon>
        <taxon>Bacillota</taxon>
        <taxon>Clostridia</taxon>
        <taxon>Lachnospirales</taxon>
        <taxon>Lachnospiraceae</taxon>
        <taxon>Blautia</taxon>
    </lineage>
</organism>
<evidence type="ECO:0000256" key="3">
    <source>
        <dbReference type="ARBA" id="ARBA00022827"/>
    </source>
</evidence>
<dbReference type="Pfam" id="PF22780">
    <property type="entry name" value="HI0933_like_1st"/>
    <property type="match status" value="1"/>
</dbReference>
<dbReference type="InterPro" id="IPR036188">
    <property type="entry name" value="FAD/NAD-bd_sf"/>
</dbReference>
<evidence type="ECO:0000256" key="2">
    <source>
        <dbReference type="ARBA" id="ARBA00022630"/>
    </source>
</evidence>
<dbReference type="Proteomes" id="UP000290106">
    <property type="component" value="Unassembled WGS sequence"/>
</dbReference>
<dbReference type="NCBIfam" id="TIGR00275">
    <property type="entry name" value="aminoacetone oxidase family FAD-binding enzyme"/>
    <property type="match status" value="1"/>
</dbReference>
<feature type="domain" description="RsdA/BaiN/AoA(So)-like insert" evidence="6">
    <location>
        <begin position="196"/>
        <end position="358"/>
    </location>
</feature>
<evidence type="ECO:0000256" key="4">
    <source>
        <dbReference type="SAM" id="SignalP"/>
    </source>
</evidence>
<evidence type="ECO:0000313" key="7">
    <source>
        <dbReference type="EMBL" id="RXS74785.1"/>
    </source>
</evidence>
<feature type="domain" description="RsdA/BaiN/AoA(So)-like Rossmann fold-like" evidence="5">
    <location>
        <begin position="4"/>
        <end position="411"/>
    </location>
</feature>
<sequence length="418" mass="45851">MKRFLIIGGGAAGMLSSVYAARNGMEVHLFEQNEKLGKKLFITGKGRCNFTNGCATEELFESFITNPRFLYSAVYGYTNYDVIDFFETAGVKTKMERGGRMFPLSDHSSDIIRALEQQMKKAGVKIHLGSRVKRLLVEKEEDGNARITGIQLENGEKIRGEQVLVATGGNSYQSTGSTGDGYRMAKEGGHTVTDLQPSLVPMVTAEEYIPRLQGLSLKNVTLSLYDGKKCVYEDFGEMMFTHFGITGPLVLSASAKVGKLLKKKYLTARIDLKPALTAEQLDARLLREFEEGKNKQFKNVAGSLFPAKLLPVMLDLGGIAPGKKVHEITREERAGFIEKTKAFPFTVTGLRGFQEAIITKGGVQVKEVDPKTMESKKTKGLYFAGEVLDLDALTGGYNLQIAWSTAHAAAMAAAEAER</sequence>
<dbReference type="AlphaFoldDB" id="A0A4V1NRS6"/>
<dbReference type="EMBL" id="SDKC01000001">
    <property type="protein sequence ID" value="RXS74785.1"/>
    <property type="molecule type" value="Genomic_DNA"/>
</dbReference>
<dbReference type="RefSeq" id="WP_129257365.1">
    <property type="nucleotide sequence ID" value="NZ_SDKC01000001.1"/>
</dbReference>
<feature type="signal peptide" evidence="4">
    <location>
        <begin position="1"/>
        <end position="20"/>
    </location>
</feature>
<comment type="caution">
    <text evidence="7">The sequence shown here is derived from an EMBL/GenBank/DDBJ whole genome shotgun (WGS) entry which is preliminary data.</text>
</comment>
<evidence type="ECO:0000313" key="8">
    <source>
        <dbReference type="Proteomes" id="UP000290106"/>
    </source>
</evidence>
<dbReference type="InterPro" id="IPR004792">
    <property type="entry name" value="BaiN-like"/>
</dbReference>
<proteinExistence type="predicted"/>
<dbReference type="InterPro" id="IPR023166">
    <property type="entry name" value="BaiN-like_dom_sf"/>
</dbReference>
<dbReference type="Gene3D" id="1.10.8.260">
    <property type="entry name" value="HI0933 insert domain-like"/>
    <property type="match status" value="1"/>
</dbReference>
<keyword evidence="3" id="KW-0274">FAD</keyword>
<dbReference type="Pfam" id="PF03486">
    <property type="entry name" value="HI0933_like"/>
    <property type="match status" value="1"/>
</dbReference>
<keyword evidence="2" id="KW-0285">Flavoprotein</keyword>
<keyword evidence="8" id="KW-1185">Reference proteome</keyword>
<accession>A0A4V1NRS6</accession>
<dbReference type="SUPFAM" id="SSF51905">
    <property type="entry name" value="FAD/NAD(P)-binding domain"/>
    <property type="match status" value="1"/>
</dbReference>
<dbReference type="InterPro" id="IPR057661">
    <property type="entry name" value="RsdA/BaiN/AoA(So)_Rossmann"/>
</dbReference>
<protein>
    <submittedName>
        <fullName evidence="7">NAD(P)/FAD-dependent oxidoreductase</fullName>
    </submittedName>
</protein>
<dbReference type="OrthoDB" id="9773233at2"/>
<dbReference type="PRINTS" id="PR00411">
    <property type="entry name" value="PNDRDTASEI"/>
</dbReference>
<dbReference type="PANTHER" id="PTHR42887:SF2">
    <property type="entry name" value="OS12G0638800 PROTEIN"/>
    <property type="match status" value="1"/>
</dbReference>
<comment type="cofactor">
    <cofactor evidence="1">
        <name>FAD</name>
        <dbReference type="ChEBI" id="CHEBI:57692"/>
    </cofactor>
</comment>
<feature type="chain" id="PRO_5038450541" evidence="4">
    <location>
        <begin position="21"/>
        <end position="418"/>
    </location>
</feature>
<dbReference type="Gene3D" id="3.50.50.60">
    <property type="entry name" value="FAD/NAD(P)-binding domain"/>
    <property type="match status" value="1"/>
</dbReference>
<reference evidence="7 8" key="1">
    <citation type="submission" date="2019-01" db="EMBL/GenBank/DDBJ databases">
        <title>Blautia sp. nov. KGMB01111 isolated human feces.</title>
        <authorList>
            <person name="Park J.-E."/>
            <person name="Kim J.-S."/>
            <person name="Park S.-H."/>
        </authorList>
    </citation>
    <scope>NUCLEOTIDE SEQUENCE [LARGE SCALE GENOMIC DNA]</scope>
    <source>
        <strain evidence="7 8">KGMB01111</strain>
    </source>
</reference>